<organism evidence="2 3">
    <name type="scientific">Vibrio europaeus</name>
    <dbReference type="NCBI Taxonomy" id="300876"/>
    <lineage>
        <taxon>Bacteria</taxon>
        <taxon>Pseudomonadati</taxon>
        <taxon>Pseudomonadota</taxon>
        <taxon>Gammaproteobacteria</taxon>
        <taxon>Vibrionales</taxon>
        <taxon>Vibrionaceae</taxon>
        <taxon>Vibrio</taxon>
        <taxon>Vibrio oreintalis group</taxon>
    </lineage>
</organism>
<keyword evidence="3" id="KW-1185">Reference proteome</keyword>
<dbReference type="RefSeq" id="WP_272236671.1">
    <property type="nucleotide sequence ID" value="NZ_JAPFIQ010000013.1"/>
</dbReference>
<dbReference type="Proteomes" id="UP001150001">
    <property type="component" value="Unassembled WGS sequence"/>
</dbReference>
<dbReference type="Gene3D" id="1.10.260.40">
    <property type="entry name" value="lambda repressor-like DNA-binding domains"/>
    <property type="match status" value="1"/>
</dbReference>
<gene>
    <name evidence="2" type="ORF">OPW20_00805</name>
</gene>
<feature type="domain" description="HTH cro/C1-type" evidence="1">
    <location>
        <begin position="5"/>
        <end position="63"/>
    </location>
</feature>
<dbReference type="SUPFAM" id="SSF47413">
    <property type="entry name" value="lambda repressor-like DNA-binding domains"/>
    <property type="match status" value="1"/>
</dbReference>
<name>A0ABT5GN99_9VIBR</name>
<evidence type="ECO:0000313" key="3">
    <source>
        <dbReference type="Proteomes" id="UP001150001"/>
    </source>
</evidence>
<dbReference type="EMBL" id="JAPFIT010000005">
    <property type="protein sequence ID" value="MDC5738580.1"/>
    <property type="molecule type" value="Genomic_DNA"/>
</dbReference>
<proteinExistence type="predicted"/>
<accession>A0ABT5GN99</accession>
<evidence type="ECO:0000313" key="2">
    <source>
        <dbReference type="EMBL" id="MDC5738580.1"/>
    </source>
</evidence>
<evidence type="ECO:0000259" key="1">
    <source>
        <dbReference type="PROSITE" id="PS50943"/>
    </source>
</evidence>
<sequence>MKTPLYRCRKKEGISLTLLAEECCSSDSTLSRLERGISKNPSGEVCFQVLERYKNYGLTLEHLIYPERFPEFDITKE</sequence>
<dbReference type="Pfam" id="PF01381">
    <property type="entry name" value="HTH_3"/>
    <property type="match status" value="1"/>
</dbReference>
<dbReference type="InterPro" id="IPR010982">
    <property type="entry name" value="Lambda_DNA-bd_dom_sf"/>
</dbReference>
<comment type="caution">
    <text evidence="2">The sequence shown here is derived from an EMBL/GenBank/DDBJ whole genome shotgun (WGS) entry which is preliminary data.</text>
</comment>
<reference evidence="2" key="1">
    <citation type="submission" date="2022-11" db="EMBL/GenBank/DDBJ databases">
        <title>Role of the vibriolysin VemA secreted by the emergent pathogen Vibrio europaeus in the colonization of Manila clam mucus.</title>
        <authorList>
            <person name="Martinez C."/>
            <person name="Rodriguez S."/>
            <person name="Vences A."/>
            <person name="Barja J.L."/>
            <person name="Toranzo A.E."/>
            <person name="Dubert J."/>
        </authorList>
    </citation>
    <scope>NUCLEOTIDE SEQUENCE</scope>
    <source>
        <strain evidence="2">3454</strain>
    </source>
</reference>
<dbReference type="PROSITE" id="PS50943">
    <property type="entry name" value="HTH_CROC1"/>
    <property type="match status" value="1"/>
</dbReference>
<protein>
    <submittedName>
        <fullName evidence="2">Helix-turn-helix domain-containing protein</fullName>
    </submittedName>
</protein>
<dbReference type="CDD" id="cd00093">
    <property type="entry name" value="HTH_XRE"/>
    <property type="match status" value="1"/>
</dbReference>
<dbReference type="InterPro" id="IPR001387">
    <property type="entry name" value="Cro/C1-type_HTH"/>
</dbReference>